<reference evidence="1" key="1">
    <citation type="submission" date="2018-03" db="EMBL/GenBank/DDBJ databases">
        <authorList>
            <person name="Guldener U."/>
        </authorList>
    </citation>
    <scope>NUCLEOTIDE SEQUENCE</scope>
</reference>
<sequence length="27" mass="2899">MAPKTGQDIFGFFEPSDGIKMSLLATP</sequence>
<gene>
    <name evidence="1" type="ORF">FTOL_10613</name>
</gene>
<dbReference type="Proteomes" id="UP001187734">
    <property type="component" value="Unassembled WGS sequence"/>
</dbReference>
<evidence type="ECO:0000313" key="2">
    <source>
        <dbReference type="Proteomes" id="UP001187734"/>
    </source>
</evidence>
<protein>
    <submittedName>
        <fullName evidence="1">Uncharacterized protein</fullName>
    </submittedName>
</protein>
<keyword evidence="2" id="KW-1185">Reference proteome</keyword>
<name>A0AAE8SM72_9HYPO</name>
<dbReference type="EMBL" id="ONZP01000423">
    <property type="protein sequence ID" value="SPJ84097.1"/>
    <property type="molecule type" value="Genomic_DNA"/>
</dbReference>
<dbReference type="AlphaFoldDB" id="A0AAE8SM72"/>
<accession>A0AAE8SM72</accession>
<comment type="caution">
    <text evidence="1">The sequence shown here is derived from an EMBL/GenBank/DDBJ whole genome shotgun (WGS) entry which is preliminary data.</text>
</comment>
<evidence type="ECO:0000313" key="1">
    <source>
        <dbReference type="EMBL" id="SPJ84097.1"/>
    </source>
</evidence>
<proteinExistence type="predicted"/>
<organism evidence="1 2">
    <name type="scientific">Fusarium torulosum</name>
    <dbReference type="NCBI Taxonomy" id="33205"/>
    <lineage>
        <taxon>Eukaryota</taxon>
        <taxon>Fungi</taxon>
        <taxon>Dikarya</taxon>
        <taxon>Ascomycota</taxon>
        <taxon>Pezizomycotina</taxon>
        <taxon>Sordariomycetes</taxon>
        <taxon>Hypocreomycetidae</taxon>
        <taxon>Hypocreales</taxon>
        <taxon>Nectriaceae</taxon>
        <taxon>Fusarium</taxon>
    </lineage>
</organism>